<comment type="caution">
    <text evidence="2">The sequence shown here is derived from an EMBL/GenBank/DDBJ whole genome shotgun (WGS) entry which is preliminary data.</text>
</comment>
<feature type="non-terminal residue" evidence="2">
    <location>
        <position position="122"/>
    </location>
</feature>
<sequence length="122" mass="13595">AVFKRRRSVHKLAAIVSGSSLDNSTGDGETLKQVIVASLTENVKKMDLVEQPKTKYSMNSDNKENRASKRPTTLPANLLRKKPIPIPIQLLDKYAAEEITIDIIEQALTSDDLHIDEDDEPI</sequence>
<feature type="region of interest" description="Disordered" evidence="1">
    <location>
        <begin position="52"/>
        <end position="74"/>
    </location>
</feature>
<accession>A0A8S3KES0</accession>
<protein>
    <submittedName>
        <fullName evidence="2">Uncharacterized protein</fullName>
    </submittedName>
</protein>
<feature type="non-terminal residue" evidence="2">
    <location>
        <position position="1"/>
    </location>
</feature>
<dbReference type="EMBL" id="CAJOBI010366822">
    <property type="protein sequence ID" value="CAF5228495.1"/>
    <property type="molecule type" value="Genomic_DNA"/>
</dbReference>
<name>A0A8S3KES0_9BILA</name>
<evidence type="ECO:0000256" key="1">
    <source>
        <dbReference type="SAM" id="MobiDB-lite"/>
    </source>
</evidence>
<evidence type="ECO:0000313" key="3">
    <source>
        <dbReference type="Proteomes" id="UP000676336"/>
    </source>
</evidence>
<dbReference type="AlphaFoldDB" id="A0A8S3KES0"/>
<evidence type="ECO:0000313" key="2">
    <source>
        <dbReference type="EMBL" id="CAF5228495.1"/>
    </source>
</evidence>
<reference evidence="2" key="1">
    <citation type="submission" date="2021-02" db="EMBL/GenBank/DDBJ databases">
        <authorList>
            <person name="Nowell W R."/>
        </authorList>
    </citation>
    <scope>NUCLEOTIDE SEQUENCE</scope>
</reference>
<gene>
    <name evidence="2" type="ORF">SMN809_LOCUS85784</name>
</gene>
<proteinExistence type="predicted"/>
<organism evidence="2 3">
    <name type="scientific">Rotaria magnacalcarata</name>
    <dbReference type="NCBI Taxonomy" id="392030"/>
    <lineage>
        <taxon>Eukaryota</taxon>
        <taxon>Metazoa</taxon>
        <taxon>Spiralia</taxon>
        <taxon>Gnathifera</taxon>
        <taxon>Rotifera</taxon>
        <taxon>Eurotatoria</taxon>
        <taxon>Bdelloidea</taxon>
        <taxon>Philodinida</taxon>
        <taxon>Philodinidae</taxon>
        <taxon>Rotaria</taxon>
    </lineage>
</organism>
<dbReference type="Proteomes" id="UP000676336">
    <property type="component" value="Unassembled WGS sequence"/>
</dbReference>